<accession>A0ABY4AYM9</accession>
<dbReference type="EMBL" id="CP094533">
    <property type="protein sequence ID" value="UOE27532.1"/>
    <property type="molecule type" value="Genomic_DNA"/>
</dbReference>
<dbReference type="Proteomes" id="UP000831304">
    <property type="component" value="Chromosome"/>
</dbReference>
<evidence type="ECO:0000313" key="2">
    <source>
        <dbReference type="Proteomes" id="UP000831304"/>
    </source>
</evidence>
<name>A0ABY4AYM9_9MICO</name>
<proteinExistence type="predicted"/>
<evidence type="ECO:0000313" key="1">
    <source>
        <dbReference type="EMBL" id="UOE27532.1"/>
    </source>
</evidence>
<dbReference type="RefSeq" id="WP_243570362.1">
    <property type="nucleotide sequence ID" value="NZ_BAAARD010000001.1"/>
</dbReference>
<gene>
    <name evidence="1" type="ORF">MTP13_07070</name>
</gene>
<organism evidence="1 2">
    <name type="scientific">Agromyces soli</name>
    <dbReference type="NCBI Taxonomy" id="659012"/>
    <lineage>
        <taxon>Bacteria</taxon>
        <taxon>Bacillati</taxon>
        <taxon>Actinomycetota</taxon>
        <taxon>Actinomycetes</taxon>
        <taxon>Micrococcales</taxon>
        <taxon>Microbacteriaceae</taxon>
        <taxon>Agromyces</taxon>
    </lineage>
</organism>
<sequence>MSAGETADYSGIPGLEDLSFEESWVLEIVRHADRIVFRVDAVLTESHPEFAPPRPGEQYCYRRGELVFDSIRTLRWEADGLVRAGIDPSGETDLGSIDSFVKVGETYVVVGDFGTLTIESEAPVFLIDPLRESAER</sequence>
<keyword evidence="2" id="KW-1185">Reference proteome</keyword>
<reference evidence="1 2" key="1">
    <citation type="submission" date="2022-03" db="EMBL/GenBank/DDBJ databases">
        <title>Agromyces sp. isolated from the gut of P. brevitarsis seulensis larvae.</title>
        <authorList>
            <person name="Won M."/>
            <person name="Kwon S.-W."/>
        </authorList>
    </citation>
    <scope>NUCLEOTIDE SEQUENCE [LARGE SCALE GENOMIC DNA]</scope>
    <source>
        <strain evidence="1 2">KACC 16215</strain>
    </source>
</reference>
<protein>
    <submittedName>
        <fullName evidence="1">Uncharacterized protein</fullName>
    </submittedName>
</protein>